<dbReference type="EMBL" id="JAWWNJ010000029">
    <property type="protein sequence ID" value="KAK7027666.1"/>
    <property type="molecule type" value="Genomic_DNA"/>
</dbReference>
<protein>
    <submittedName>
        <fullName evidence="1">Uncharacterized protein</fullName>
    </submittedName>
</protein>
<dbReference type="EMBL" id="JAWWNJ010000029">
    <property type="protein sequence ID" value="KAK7027578.1"/>
    <property type="molecule type" value="Genomic_DNA"/>
</dbReference>
<accession>A0AAW0BMB5</accession>
<evidence type="ECO:0000313" key="1">
    <source>
        <dbReference type="EMBL" id="KAK7027578.1"/>
    </source>
</evidence>
<name>A0AAW0BMB5_9AGAR</name>
<comment type="caution">
    <text evidence="1">The sequence shown here is derived from an EMBL/GenBank/DDBJ whole genome shotgun (WGS) entry which is preliminary data.</text>
</comment>
<reference evidence="1 3" key="1">
    <citation type="journal article" date="2024" name="J Genomics">
        <title>Draft genome sequencing and assembly of Favolaschia claudopus CIRM-BRFM 2984 isolated from oak limbs.</title>
        <authorList>
            <person name="Navarro D."/>
            <person name="Drula E."/>
            <person name="Chaduli D."/>
            <person name="Cazenave R."/>
            <person name="Ahrendt S."/>
            <person name="Wang J."/>
            <person name="Lipzen A."/>
            <person name="Daum C."/>
            <person name="Barry K."/>
            <person name="Grigoriev I.V."/>
            <person name="Favel A."/>
            <person name="Rosso M.N."/>
            <person name="Martin F."/>
        </authorList>
    </citation>
    <scope>NUCLEOTIDE SEQUENCE [LARGE SCALE GENOMIC DNA]</scope>
    <source>
        <strain evidence="1 3">CIRM-BRFM 2984</strain>
    </source>
</reference>
<evidence type="ECO:0000313" key="3">
    <source>
        <dbReference type="Proteomes" id="UP001362999"/>
    </source>
</evidence>
<keyword evidence="3" id="KW-1185">Reference proteome</keyword>
<organism evidence="1 3">
    <name type="scientific">Favolaschia claudopus</name>
    <dbReference type="NCBI Taxonomy" id="2862362"/>
    <lineage>
        <taxon>Eukaryota</taxon>
        <taxon>Fungi</taxon>
        <taxon>Dikarya</taxon>
        <taxon>Basidiomycota</taxon>
        <taxon>Agaricomycotina</taxon>
        <taxon>Agaricomycetes</taxon>
        <taxon>Agaricomycetidae</taxon>
        <taxon>Agaricales</taxon>
        <taxon>Marasmiineae</taxon>
        <taxon>Mycenaceae</taxon>
        <taxon>Favolaschia</taxon>
    </lineage>
</organism>
<gene>
    <name evidence="1" type="ORF">R3P38DRAFT_3190452</name>
    <name evidence="2" type="ORF">R3P38DRAFT_3190725</name>
</gene>
<dbReference type="AlphaFoldDB" id="A0AAW0BMB5"/>
<evidence type="ECO:0000313" key="2">
    <source>
        <dbReference type="EMBL" id="KAK7027666.1"/>
    </source>
</evidence>
<sequence length="88" mass="9975">MPTDLNTGERHLRLMPAGQRQDQLAPFVSYDSQHNVPRRNIIRAQMSEGLAYAGYFKRAQPTSPAAAALLIHYYHRHVHLLNLLNASP</sequence>
<dbReference type="Proteomes" id="UP001362999">
    <property type="component" value="Unassembled WGS sequence"/>
</dbReference>
<proteinExistence type="predicted"/>